<keyword evidence="3" id="KW-0238">DNA-binding</keyword>
<protein>
    <submittedName>
        <fullName evidence="6">Transcriptional regulator, LysR family</fullName>
    </submittedName>
</protein>
<evidence type="ECO:0000256" key="1">
    <source>
        <dbReference type="ARBA" id="ARBA00009437"/>
    </source>
</evidence>
<evidence type="ECO:0000313" key="7">
    <source>
        <dbReference type="Proteomes" id="UP000032749"/>
    </source>
</evidence>
<dbReference type="AlphaFoldDB" id="R4YS47"/>
<dbReference type="Pfam" id="PF00126">
    <property type="entry name" value="HTH_1"/>
    <property type="match status" value="1"/>
</dbReference>
<dbReference type="Pfam" id="PF03466">
    <property type="entry name" value="LysR_substrate"/>
    <property type="match status" value="1"/>
</dbReference>
<dbReference type="CDD" id="cd08422">
    <property type="entry name" value="PBP2_CrgA_like"/>
    <property type="match status" value="1"/>
</dbReference>
<keyword evidence="4" id="KW-0804">Transcription</keyword>
<dbReference type="FunFam" id="1.10.10.10:FF:000001">
    <property type="entry name" value="LysR family transcriptional regulator"/>
    <property type="match status" value="1"/>
</dbReference>
<dbReference type="PANTHER" id="PTHR30537">
    <property type="entry name" value="HTH-TYPE TRANSCRIPTIONAL REGULATOR"/>
    <property type="match status" value="1"/>
</dbReference>
<evidence type="ECO:0000256" key="2">
    <source>
        <dbReference type="ARBA" id="ARBA00023015"/>
    </source>
</evidence>
<dbReference type="PANTHER" id="PTHR30537:SF5">
    <property type="entry name" value="HTH-TYPE TRANSCRIPTIONAL ACTIVATOR TTDR-RELATED"/>
    <property type="match status" value="1"/>
</dbReference>
<evidence type="ECO:0000259" key="5">
    <source>
        <dbReference type="PROSITE" id="PS50931"/>
    </source>
</evidence>
<feature type="domain" description="HTH lysR-type" evidence="5">
    <location>
        <begin position="1"/>
        <end position="59"/>
    </location>
</feature>
<reference evidence="6 7" key="1">
    <citation type="journal article" date="2013" name="Nat. Commun.">
        <title>Genome sequence and functional genomic analysis of the oil-degrading bacterium Oleispira antarctica.</title>
        <authorList>
            <person name="Kube M."/>
            <person name="Chernikova T.N."/>
            <person name="Al-Ramahi Y."/>
            <person name="Beloqui A."/>
            <person name="Lopez-Cortez N."/>
            <person name="Guazzaroni M.E."/>
            <person name="Heipieper H.J."/>
            <person name="Klages S."/>
            <person name="Kotsyurbenko O.R."/>
            <person name="Langer I."/>
            <person name="Nechitaylo T.Y."/>
            <person name="Lunsdorf H."/>
            <person name="Fernandez M."/>
            <person name="Juarez S."/>
            <person name="Ciordia S."/>
            <person name="Singer A."/>
            <person name="Kagan O."/>
            <person name="Egorova O."/>
            <person name="Petit P.A."/>
            <person name="Stogios P."/>
            <person name="Kim Y."/>
            <person name="Tchigvintsev A."/>
            <person name="Flick R."/>
            <person name="Denaro R."/>
            <person name="Genovese M."/>
            <person name="Albar J.P."/>
            <person name="Reva O.N."/>
            <person name="Martinez-Gomariz M."/>
            <person name="Tran H."/>
            <person name="Ferrer M."/>
            <person name="Savchenko A."/>
            <person name="Yakunin A.F."/>
            <person name="Yakimov M.M."/>
            <person name="Golyshina O.V."/>
            <person name="Reinhardt R."/>
            <person name="Golyshin P.N."/>
        </authorList>
    </citation>
    <scope>NUCLEOTIDE SEQUENCE [LARGE SCALE GENOMIC DNA]</scope>
</reference>
<dbReference type="PRINTS" id="PR00039">
    <property type="entry name" value="HTHLYSR"/>
</dbReference>
<dbReference type="SUPFAM" id="SSF46785">
    <property type="entry name" value="Winged helix' DNA-binding domain"/>
    <property type="match status" value="1"/>
</dbReference>
<dbReference type="OrthoDB" id="9815676at2"/>
<dbReference type="InterPro" id="IPR005119">
    <property type="entry name" value="LysR_subst-bd"/>
</dbReference>
<dbReference type="GO" id="GO:0003700">
    <property type="term" value="F:DNA-binding transcription factor activity"/>
    <property type="evidence" value="ECO:0007669"/>
    <property type="project" value="InterPro"/>
</dbReference>
<dbReference type="KEGG" id="oai:OLEAN_C07480"/>
<dbReference type="GO" id="GO:0043565">
    <property type="term" value="F:sequence-specific DNA binding"/>
    <property type="evidence" value="ECO:0007669"/>
    <property type="project" value="TreeGrafter"/>
</dbReference>
<accession>R4YS47</accession>
<dbReference type="SUPFAM" id="SSF53850">
    <property type="entry name" value="Periplasmic binding protein-like II"/>
    <property type="match status" value="1"/>
</dbReference>
<organism evidence="6 7">
    <name type="scientific">Oleispira antarctica RB-8</name>
    <dbReference type="NCBI Taxonomy" id="698738"/>
    <lineage>
        <taxon>Bacteria</taxon>
        <taxon>Pseudomonadati</taxon>
        <taxon>Pseudomonadota</taxon>
        <taxon>Gammaproteobacteria</taxon>
        <taxon>Oceanospirillales</taxon>
        <taxon>Oceanospirillaceae</taxon>
        <taxon>Oleispira</taxon>
    </lineage>
</organism>
<dbReference type="InterPro" id="IPR036388">
    <property type="entry name" value="WH-like_DNA-bd_sf"/>
</dbReference>
<gene>
    <name evidence="6" type="ORF">OLEAN_C07480</name>
</gene>
<sequence>MDELKRMGVFTRVVETKSFSEAARQLGIAKSAVSKQIAQLEKEVGVRLLNRTTRSLSLTEAGEILYRHSAEIVNRTKVALSELREYQNQPTGTLRIASPVSYGTQHLVPVIKEIRAIYPLLKIDLLLEDRIINMVDEGVDLAIRIGWLQESNLVAKKICETPVIVFASPEYLAQKGIPKTPQDLQQHDWISLSLLSSPLKWQFKKKGKEYSVQVHSHLKSNSVAAVIALAKSGQGISALSKFAMQDDMERGLLQPLLTDYELEPTGIYAVYPHREHVPPKVRIFIDFLSNHCHNAAWAN</sequence>
<dbReference type="Gene3D" id="3.40.190.290">
    <property type="match status" value="1"/>
</dbReference>
<dbReference type="Gene3D" id="1.10.10.10">
    <property type="entry name" value="Winged helix-like DNA-binding domain superfamily/Winged helix DNA-binding domain"/>
    <property type="match status" value="1"/>
</dbReference>
<proteinExistence type="inferred from homology"/>
<dbReference type="InterPro" id="IPR000847">
    <property type="entry name" value="LysR_HTH_N"/>
</dbReference>
<dbReference type="STRING" id="698738.OLEAN_C07480"/>
<comment type="similarity">
    <text evidence="1">Belongs to the LysR transcriptional regulatory family.</text>
</comment>
<dbReference type="InterPro" id="IPR058163">
    <property type="entry name" value="LysR-type_TF_proteobact-type"/>
</dbReference>
<evidence type="ECO:0000256" key="3">
    <source>
        <dbReference type="ARBA" id="ARBA00023125"/>
    </source>
</evidence>
<name>R4YS47_OLEAN</name>
<dbReference type="HOGENOM" id="CLU_039613_16_3_6"/>
<dbReference type="GO" id="GO:0006351">
    <property type="term" value="P:DNA-templated transcription"/>
    <property type="evidence" value="ECO:0007669"/>
    <property type="project" value="TreeGrafter"/>
</dbReference>
<dbReference type="PATRIC" id="fig|698738.3.peg.775"/>
<dbReference type="Proteomes" id="UP000032749">
    <property type="component" value="Chromosome"/>
</dbReference>
<dbReference type="InterPro" id="IPR036390">
    <property type="entry name" value="WH_DNA-bd_sf"/>
</dbReference>
<evidence type="ECO:0000313" key="6">
    <source>
        <dbReference type="EMBL" id="CCK74924.1"/>
    </source>
</evidence>
<keyword evidence="7" id="KW-1185">Reference proteome</keyword>
<dbReference type="PROSITE" id="PS50931">
    <property type="entry name" value="HTH_LYSR"/>
    <property type="match status" value="1"/>
</dbReference>
<evidence type="ECO:0000256" key="4">
    <source>
        <dbReference type="ARBA" id="ARBA00023163"/>
    </source>
</evidence>
<dbReference type="EMBL" id="FO203512">
    <property type="protein sequence ID" value="CCK74924.1"/>
    <property type="molecule type" value="Genomic_DNA"/>
</dbReference>
<keyword evidence="2" id="KW-0805">Transcription regulation</keyword>
<dbReference type="FunFam" id="3.40.190.290:FF:000001">
    <property type="entry name" value="Transcriptional regulator, LysR family"/>
    <property type="match status" value="1"/>
</dbReference>